<proteinExistence type="predicted"/>
<dbReference type="NCBIfam" id="NF033644">
    <property type="entry name" value="antiterm_UpxY"/>
    <property type="match status" value="1"/>
</dbReference>
<dbReference type="GO" id="GO:0006354">
    <property type="term" value="P:DNA-templated transcription elongation"/>
    <property type="evidence" value="ECO:0007669"/>
    <property type="project" value="InterPro"/>
</dbReference>
<evidence type="ECO:0000313" key="3">
    <source>
        <dbReference type="EMBL" id="TFH83084.1"/>
    </source>
</evidence>
<dbReference type="InterPro" id="IPR006645">
    <property type="entry name" value="NGN-like_dom"/>
</dbReference>
<keyword evidence="4" id="KW-1185">Reference proteome</keyword>
<evidence type="ECO:0000313" key="4">
    <source>
        <dbReference type="Proteomes" id="UP000297872"/>
    </source>
</evidence>
<dbReference type="OrthoDB" id="1491263at2"/>
<protein>
    <submittedName>
        <fullName evidence="3">UpxY family transcription antiterminator</fullName>
    </submittedName>
</protein>
<sequence length="182" mass="21124">MDYSATQKYWLYLRPNCRRELKVRDYFDSRGTECFVPMHKVVRVIHGKEILMDVPVMGNMVFVKTSYENMLEAKSALEALGIPVMLRMDSVHHTRPIIIPDKQMEDFIRVCNDQFSRFVDGRYSDNLEKNDYVEIISGRFAGVRGYYARPFKDKCVVCVVEGLAVCTTYIPAYALKIIEKGK</sequence>
<gene>
    <name evidence="3" type="ORF">EXN75_04900</name>
</gene>
<feature type="domain" description="NusG-like N-terminal" evidence="2">
    <location>
        <begin position="8"/>
        <end position="107"/>
    </location>
</feature>
<comment type="caution">
    <text evidence="3">The sequence shown here is derived from an EMBL/GenBank/DDBJ whole genome shotgun (WGS) entry which is preliminary data.</text>
</comment>
<reference evidence="3 4" key="1">
    <citation type="submission" date="2019-02" db="EMBL/GenBank/DDBJ databases">
        <title>Draft Genome Sequence of the Prevotella sp. BCRC 81118, Isolated from Human Feces.</title>
        <authorList>
            <person name="Huang C.-H."/>
        </authorList>
    </citation>
    <scope>NUCLEOTIDE SEQUENCE [LARGE SCALE GENOMIC DNA]</scope>
    <source>
        <strain evidence="3 4">BCRC 81118</strain>
    </source>
</reference>
<dbReference type="AlphaFoldDB" id="A0A4Y8VR93"/>
<keyword evidence="1" id="KW-0804">Transcription</keyword>
<dbReference type="Gene3D" id="3.30.70.940">
    <property type="entry name" value="NusG, N-terminal domain"/>
    <property type="match status" value="1"/>
</dbReference>
<dbReference type="CDD" id="cd09895">
    <property type="entry name" value="NGN_SP_UpxY"/>
    <property type="match status" value="1"/>
</dbReference>
<evidence type="ECO:0000259" key="2">
    <source>
        <dbReference type="Pfam" id="PF02357"/>
    </source>
</evidence>
<accession>A0A4Y8VR93</accession>
<dbReference type="GeneID" id="302994633"/>
<dbReference type="Pfam" id="PF02357">
    <property type="entry name" value="NusG"/>
    <property type="match status" value="1"/>
</dbReference>
<organism evidence="3 4">
    <name type="scientific">Segatella hominis</name>
    <dbReference type="NCBI Taxonomy" id="2518605"/>
    <lineage>
        <taxon>Bacteria</taxon>
        <taxon>Pseudomonadati</taxon>
        <taxon>Bacteroidota</taxon>
        <taxon>Bacteroidia</taxon>
        <taxon>Bacteroidales</taxon>
        <taxon>Prevotellaceae</taxon>
        <taxon>Segatella</taxon>
    </lineage>
</organism>
<dbReference type="InterPro" id="IPR036735">
    <property type="entry name" value="NGN_dom_sf"/>
</dbReference>
<dbReference type="EMBL" id="SGVY01000008">
    <property type="protein sequence ID" value="TFH83084.1"/>
    <property type="molecule type" value="Genomic_DNA"/>
</dbReference>
<evidence type="ECO:0000256" key="1">
    <source>
        <dbReference type="ARBA" id="ARBA00023163"/>
    </source>
</evidence>
<dbReference type="Proteomes" id="UP000297872">
    <property type="component" value="Unassembled WGS sequence"/>
</dbReference>
<name>A0A4Y8VR93_9BACT</name>
<dbReference type="SUPFAM" id="SSF82679">
    <property type="entry name" value="N-utilization substance G protein NusG, N-terminal domain"/>
    <property type="match status" value="1"/>
</dbReference>
<dbReference type="RefSeq" id="WP_118117177.1">
    <property type="nucleotide sequence ID" value="NZ_DAWDDY010000016.1"/>
</dbReference>